<evidence type="ECO:0000313" key="1">
    <source>
        <dbReference type="EMBL" id="KIJ95511.1"/>
    </source>
</evidence>
<dbReference type="Proteomes" id="UP000054477">
    <property type="component" value="Unassembled WGS sequence"/>
</dbReference>
<keyword evidence="2" id="KW-1185">Reference proteome</keyword>
<sequence length="55" mass="5888">MANHNVSAIRHPGILAVSAPHLIRTALEGALVSQAVCRWTPLHFFAQTAQGQIGE</sequence>
<organism evidence="1 2">
    <name type="scientific">Laccaria amethystina LaAM-08-1</name>
    <dbReference type="NCBI Taxonomy" id="1095629"/>
    <lineage>
        <taxon>Eukaryota</taxon>
        <taxon>Fungi</taxon>
        <taxon>Dikarya</taxon>
        <taxon>Basidiomycota</taxon>
        <taxon>Agaricomycotina</taxon>
        <taxon>Agaricomycetes</taxon>
        <taxon>Agaricomycetidae</taxon>
        <taxon>Agaricales</taxon>
        <taxon>Agaricineae</taxon>
        <taxon>Hydnangiaceae</taxon>
        <taxon>Laccaria</taxon>
    </lineage>
</organism>
<accession>A0A0C9XCR7</accession>
<dbReference type="AlphaFoldDB" id="A0A0C9XCR7"/>
<reference evidence="2" key="2">
    <citation type="submission" date="2015-01" db="EMBL/GenBank/DDBJ databases">
        <title>Evolutionary Origins and Diversification of the Mycorrhizal Mutualists.</title>
        <authorList>
            <consortium name="DOE Joint Genome Institute"/>
            <consortium name="Mycorrhizal Genomics Consortium"/>
            <person name="Kohler A."/>
            <person name="Kuo A."/>
            <person name="Nagy L.G."/>
            <person name="Floudas D."/>
            <person name="Copeland A."/>
            <person name="Barry K.W."/>
            <person name="Cichocki N."/>
            <person name="Veneault-Fourrey C."/>
            <person name="LaButti K."/>
            <person name="Lindquist E.A."/>
            <person name="Lipzen A."/>
            <person name="Lundell T."/>
            <person name="Morin E."/>
            <person name="Murat C."/>
            <person name="Riley R."/>
            <person name="Ohm R."/>
            <person name="Sun H."/>
            <person name="Tunlid A."/>
            <person name="Henrissat B."/>
            <person name="Grigoriev I.V."/>
            <person name="Hibbett D.S."/>
            <person name="Martin F."/>
        </authorList>
    </citation>
    <scope>NUCLEOTIDE SEQUENCE [LARGE SCALE GENOMIC DNA]</scope>
    <source>
        <strain evidence="2">LaAM-08-1</strain>
    </source>
</reference>
<gene>
    <name evidence="1" type="ORF">K443DRAFT_682958</name>
</gene>
<name>A0A0C9XCR7_9AGAR</name>
<dbReference type="HOGENOM" id="CLU_3032696_0_0_1"/>
<proteinExistence type="predicted"/>
<protein>
    <submittedName>
        <fullName evidence="1">Uncharacterized protein</fullName>
    </submittedName>
</protein>
<evidence type="ECO:0000313" key="2">
    <source>
        <dbReference type="Proteomes" id="UP000054477"/>
    </source>
</evidence>
<dbReference type="EMBL" id="KN838753">
    <property type="protein sequence ID" value="KIJ95511.1"/>
    <property type="molecule type" value="Genomic_DNA"/>
</dbReference>
<reference evidence="1 2" key="1">
    <citation type="submission" date="2014-04" db="EMBL/GenBank/DDBJ databases">
        <authorList>
            <consortium name="DOE Joint Genome Institute"/>
            <person name="Kuo A."/>
            <person name="Kohler A."/>
            <person name="Nagy L.G."/>
            <person name="Floudas D."/>
            <person name="Copeland A."/>
            <person name="Barry K.W."/>
            <person name="Cichocki N."/>
            <person name="Veneault-Fourrey C."/>
            <person name="LaButti K."/>
            <person name="Lindquist E.A."/>
            <person name="Lipzen A."/>
            <person name="Lundell T."/>
            <person name="Morin E."/>
            <person name="Murat C."/>
            <person name="Sun H."/>
            <person name="Tunlid A."/>
            <person name="Henrissat B."/>
            <person name="Grigoriev I.V."/>
            <person name="Hibbett D.S."/>
            <person name="Martin F."/>
            <person name="Nordberg H.P."/>
            <person name="Cantor M.N."/>
            <person name="Hua S.X."/>
        </authorList>
    </citation>
    <scope>NUCLEOTIDE SEQUENCE [LARGE SCALE GENOMIC DNA]</scope>
    <source>
        <strain evidence="1 2">LaAM-08-1</strain>
    </source>
</reference>